<evidence type="ECO:0000256" key="2">
    <source>
        <dbReference type="ARBA" id="ARBA00022801"/>
    </source>
</evidence>
<dbReference type="PANTHER" id="PTHR11066">
    <property type="entry name" value="ACYL-COA THIOESTERASE"/>
    <property type="match status" value="1"/>
</dbReference>
<proteinExistence type="inferred from homology"/>
<gene>
    <name evidence="5" type="ORF">AB0I48_18280</name>
</gene>
<dbReference type="EMBL" id="JBFAKC010000007">
    <property type="protein sequence ID" value="MEV0709512.1"/>
    <property type="molecule type" value="Genomic_DNA"/>
</dbReference>
<dbReference type="Proteomes" id="UP001551695">
    <property type="component" value="Unassembled WGS sequence"/>
</dbReference>
<dbReference type="RefSeq" id="WP_357785079.1">
    <property type="nucleotide sequence ID" value="NZ_JBFAKC010000007.1"/>
</dbReference>
<name>A0ABV3FVR1_9NOCA</name>
<comment type="similarity">
    <text evidence="1">Belongs to the C/M/P thioester hydrolase family.</text>
</comment>
<organism evidence="5 6">
    <name type="scientific">Nocardia aurea</name>
    <dbReference type="NCBI Taxonomy" id="2144174"/>
    <lineage>
        <taxon>Bacteria</taxon>
        <taxon>Bacillati</taxon>
        <taxon>Actinomycetota</taxon>
        <taxon>Actinomycetes</taxon>
        <taxon>Mycobacteriales</taxon>
        <taxon>Nocardiaceae</taxon>
        <taxon>Nocardia</taxon>
    </lineage>
</organism>
<reference evidence="5 6" key="1">
    <citation type="submission" date="2024-06" db="EMBL/GenBank/DDBJ databases">
        <title>The Natural Products Discovery Center: Release of the First 8490 Sequenced Strains for Exploring Actinobacteria Biosynthetic Diversity.</title>
        <authorList>
            <person name="Kalkreuter E."/>
            <person name="Kautsar S.A."/>
            <person name="Yang D."/>
            <person name="Bader C.D."/>
            <person name="Teijaro C.N."/>
            <person name="Fluegel L."/>
            <person name="Davis C.M."/>
            <person name="Simpson J.R."/>
            <person name="Lauterbach L."/>
            <person name="Steele A.D."/>
            <person name="Gui C."/>
            <person name="Meng S."/>
            <person name="Li G."/>
            <person name="Viehrig K."/>
            <person name="Ye F."/>
            <person name="Su P."/>
            <person name="Kiefer A.F."/>
            <person name="Nichols A."/>
            <person name="Cepeda A.J."/>
            <person name="Yan W."/>
            <person name="Fan B."/>
            <person name="Jiang Y."/>
            <person name="Adhikari A."/>
            <person name="Zheng C.-J."/>
            <person name="Schuster L."/>
            <person name="Cowan T.M."/>
            <person name="Smanski M.J."/>
            <person name="Chevrette M.G."/>
            <person name="De Carvalho L.P.S."/>
            <person name="Shen B."/>
        </authorList>
    </citation>
    <scope>NUCLEOTIDE SEQUENCE [LARGE SCALE GENOMIC DNA]</scope>
    <source>
        <strain evidence="5 6">NPDC050403</strain>
    </source>
</reference>
<comment type="caution">
    <text evidence="5">The sequence shown here is derived from an EMBL/GenBank/DDBJ whole genome shotgun (WGS) entry which is preliminary data.</text>
</comment>
<sequence length="286" mass="31716">MPDMWSDLLTCFDLRLRPTTPSAQDGGRPEPPPSRRSTLTVFEAPCQQIEHHRLFGGQLLGQFVRAATRACPSKVVKSLHVLFANEGKSDSPVYYIVQRQQEGRTYASLTITARQKRDVIATAMVSMHVGEEGREHQTVDGIPALPGPEHHRDIPLMPWETRATSDLDSPEVGPPDYELWMRTPGVEDDLNPAILAYATDLSPIGTALRPLDGIGQAGNGTDFTSATITHSVWFHREVRVDDWLLLRHHSPLVAHGRCFGRGDILTEDGTLVASFAQEGLLRFRPS</sequence>
<dbReference type="InterPro" id="IPR003703">
    <property type="entry name" value="Acyl_CoA_thio"/>
</dbReference>
<dbReference type="Pfam" id="PF13622">
    <property type="entry name" value="4HBT_3"/>
    <property type="match status" value="1"/>
</dbReference>
<protein>
    <submittedName>
        <fullName evidence="5">Acyl-CoA thioesterase domain-containing protein</fullName>
    </submittedName>
</protein>
<evidence type="ECO:0000313" key="5">
    <source>
        <dbReference type="EMBL" id="MEV0709512.1"/>
    </source>
</evidence>
<dbReference type="InterPro" id="IPR049449">
    <property type="entry name" value="TesB_ACOT8-like_N"/>
</dbReference>
<evidence type="ECO:0000313" key="6">
    <source>
        <dbReference type="Proteomes" id="UP001551695"/>
    </source>
</evidence>
<dbReference type="CDD" id="cd03444">
    <property type="entry name" value="Thioesterase_II_repeat1"/>
    <property type="match status" value="1"/>
</dbReference>
<accession>A0ABV3FVR1</accession>
<dbReference type="InterPro" id="IPR029069">
    <property type="entry name" value="HotDog_dom_sf"/>
</dbReference>
<dbReference type="InterPro" id="IPR049450">
    <property type="entry name" value="ACOT8-like_C"/>
</dbReference>
<dbReference type="PANTHER" id="PTHR11066:SF34">
    <property type="entry name" value="ACYL-COENZYME A THIOESTERASE 8"/>
    <property type="match status" value="1"/>
</dbReference>
<dbReference type="CDD" id="cd03445">
    <property type="entry name" value="Thioesterase_II_repeat2"/>
    <property type="match status" value="1"/>
</dbReference>
<evidence type="ECO:0000259" key="4">
    <source>
        <dbReference type="Pfam" id="PF20789"/>
    </source>
</evidence>
<dbReference type="Gene3D" id="2.40.160.210">
    <property type="entry name" value="Acyl-CoA thioesterase, double hotdog domain"/>
    <property type="match status" value="1"/>
</dbReference>
<dbReference type="SUPFAM" id="SSF54637">
    <property type="entry name" value="Thioesterase/thiol ester dehydrase-isomerase"/>
    <property type="match status" value="2"/>
</dbReference>
<evidence type="ECO:0000256" key="1">
    <source>
        <dbReference type="ARBA" id="ARBA00006538"/>
    </source>
</evidence>
<feature type="domain" description="Acyl-CoA thioesterase-like N-terminal HotDog" evidence="3">
    <location>
        <begin position="53"/>
        <end position="127"/>
    </location>
</feature>
<keyword evidence="6" id="KW-1185">Reference proteome</keyword>
<dbReference type="Pfam" id="PF20789">
    <property type="entry name" value="4HBT_3C"/>
    <property type="match status" value="1"/>
</dbReference>
<feature type="domain" description="Acyl-CoA thioesterase-like C-terminal" evidence="4">
    <location>
        <begin position="161"/>
        <end position="280"/>
    </location>
</feature>
<dbReference type="InterPro" id="IPR042171">
    <property type="entry name" value="Acyl-CoA_hotdog"/>
</dbReference>
<keyword evidence="2" id="KW-0378">Hydrolase</keyword>
<evidence type="ECO:0000259" key="3">
    <source>
        <dbReference type="Pfam" id="PF13622"/>
    </source>
</evidence>